<name>A0ABQ8RJS9_FUSEQ</name>
<feature type="compositionally biased region" description="Pro residues" evidence="1">
    <location>
        <begin position="209"/>
        <end position="218"/>
    </location>
</feature>
<feature type="region of interest" description="Disordered" evidence="1">
    <location>
        <begin position="184"/>
        <end position="222"/>
    </location>
</feature>
<feature type="region of interest" description="Disordered" evidence="1">
    <location>
        <begin position="288"/>
        <end position="346"/>
    </location>
</feature>
<feature type="compositionally biased region" description="Low complexity" evidence="1">
    <location>
        <begin position="301"/>
        <end position="311"/>
    </location>
</feature>
<protein>
    <submittedName>
        <fullName evidence="2">Uncharacterized protein</fullName>
    </submittedName>
</protein>
<keyword evidence="3" id="KW-1185">Reference proteome</keyword>
<organism evidence="2 3">
    <name type="scientific">Fusarium equiseti</name>
    <name type="common">Fusarium scirpi</name>
    <dbReference type="NCBI Taxonomy" id="61235"/>
    <lineage>
        <taxon>Eukaryota</taxon>
        <taxon>Fungi</taxon>
        <taxon>Dikarya</taxon>
        <taxon>Ascomycota</taxon>
        <taxon>Pezizomycotina</taxon>
        <taxon>Sordariomycetes</taxon>
        <taxon>Hypocreomycetidae</taxon>
        <taxon>Hypocreales</taxon>
        <taxon>Nectriaceae</taxon>
        <taxon>Fusarium</taxon>
        <taxon>Fusarium incarnatum-equiseti species complex</taxon>
    </lineage>
</organism>
<feature type="compositionally biased region" description="Polar residues" evidence="1">
    <location>
        <begin position="288"/>
        <end position="300"/>
    </location>
</feature>
<proteinExistence type="predicted"/>
<dbReference type="EMBL" id="JAOQBH010000005">
    <property type="protein sequence ID" value="KAJ4136578.1"/>
    <property type="molecule type" value="Genomic_DNA"/>
</dbReference>
<evidence type="ECO:0000313" key="3">
    <source>
        <dbReference type="Proteomes" id="UP001152024"/>
    </source>
</evidence>
<comment type="caution">
    <text evidence="2">The sequence shown here is derived from an EMBL/GenBank/DDBJ whole genome shotgun (WGS) entry which is preliminary data.</text>
</comment>
<evidence type="ECO:0000313" key="2">
    <source>
        <dbReference type="EMBL" id="KAJ4136578.1"/>
    </source>
</evidence>
<accession>A0ABQ8RJS9</accession>
<dbReference type="Proteomes" id="UP001152024">
    <property type="component" value="Unassembled WGS sequence"/>
</dbReference>
<gene>
    <name evidence="2" type="ORF">NW768_004195</name>
</gene>
<sequence>MSEFLGPAGSLTNVTYHIITLLIECRQATDQVRRSLELIRTCDRDLQHLITLREEHLDILERKPIELVRVNSIIEDAHIGLLDVGRIIEKCRPEAHRGKMPYFRRGMWVMFDAEEFNSQVPVINGHHQSVLTEIQFLRFIAFHIPPVVQKQAAETGTKVVRKKKIDIGNISLLIDLIGPKPVATPATSPDTDACPPDSQKAEPISQRPPSRPPKPPLYTDPNYIAASSSKHINFADIQASRGHPTIVYDALWSTPHSPAANFDAIPPDVDEEWWSTGPEPAQYVLASQVPTSRPPTQDCGSNSSPRRSPNRLPTASPHVMQPRKTLSSETRLVNPRSEEFTNTARS</sequence>
<reference evidence="2" key="1">
    <citation type="submission" date="2022-09" db="EMBL/GenBank/DDBJ databases">
        <title>Fusarium specimens isolated from Avocado Roots.</title>
        <authorList>
            <person name="Stajich J."/>
            <person name="Roper C."/>
            <person name="Heimlech-Rivalta G."/>
        </authorList>
    </citation>
    <scope>NUCLEOTIDE SEQUENCE</scope>
    <source>
        <strain evidence="2">CF00095</strain>
    </source>
</reference>
<evidence type="ECO:0000256" key="1">
    <source>
        <dbReference type="SAM" id="MobiDB-lite"/>
    </source>
</evidence>